<keyword evidence="2" id="KW-1185">Reference proteome</keyword>
<dbReference type="EMBL" id="JAECZC010000027">
    <property type="protein sequence ID" value="MBH8563591.1"/>
    <property type="molecule type" value="Genomic_DNA"/>
</dbReference>
<dbReference type="RefSeq" id="WP_198125468.1">
    <property type="nucleotide sequence ID" value="NZ_JAECZC010000027.1"/>
</dbReference>
<sequence>MSYLTSWQPLPSKIICNDCAFHALVEGMIECIHPDEIGVNCSTVIFCNSFEPTLKIDSPCVTFGNDETETNEE</sequence>
<gene>
    <name evidence="1" type="ORF">I8748_15570</name>
</gene>
<evidence type="ECO:0000313" key="1">
    <source>
        <dbReference type="EMBL" id="MBH8563591.1"/>
    </source>
</evidence>
<dbReference type="Proteomes" id="UP000632766">
    <property type="component" value="Unassembled WGS sequence"/>
</dbReference>
<dbReference type="AlphaFoldDB" id="A0A8J7HPN2"/>
<protein>
    <submittedName>
        <fullName evidence="1">Uncharacterized protein</fullName>
    </submittedName>
</protein>
<organism evidence="1 2">
    <name type="scientific">Amazonocrinis nigriterrae CENA67</name>
    <dbReference type="NCBI Taxonomy" id="2794033"/>
    <lineage>
        <taxon>Bacteria</taxon>
        <taxon>Bacillati</taxon>
        <taxon>Cyanobacteriota</taxon>
        <taxon>Cyanophyceae</taxon>
        <taxon>Nostocales</taxon>
        <taxon>Nostocaceae</taxon>
        <taxon>Amazonocrinis</taxon>
        <taxon>Amazonocrinis nigriterrae</taxon>
    </lineage>
</organism>
<proteinExistence type="predicted"/>
<evidence type="ECO:0000313" key="2">
    <source>
        <dbReference type="Proteomes" id="UP000632766"/>
    </source>
</evidence>
<comment type="caution">
    <text evidence="1">The sequence shown here is derived from an EMBL/GenBank/DDBJ whole genome shotgun (WGS) entry which is preliminary data.</text>
</comment>
<accession>A0A8J7HPN2</accession>
<reference evidence="1 2" key="1">
    <citation type="journal article" date="2021" name="Int. J. Syst. Evol. Microbiol.">
        <title>Amazonocrinis nigriterrae gen. nov., sp. nov., Atlanticothrix silvestris gen. nov., sp. nov. and Dendronalium phyllosphericum gen. nov., sp. nov., nostocacean cyanobacteria from Brazilian environments.</title>
        <authorList>
            <person name="Alvarenga D.O."/>
            <person name="Andreote A.P.D."/>
            <person name="Branco L.H.Z."/>
            <person name="Delbaje E."/>
            <person name="Cruz R.B."/>
            <person name="Varani A.M."/>
            <person name="Fiore M.F."/>
        </authorList>
    </citation>
    <scope>NUCLEOTIDE SEQUENCE [LARGE SCALE GENOMIC DNA]</scope>
    <source>
        <strain evidence="1 2">CENA67</strain>
    </source>
</reference>
<name>A0A8J7HPN2_9NOST</name>